<accession>A0A1G5S6J0</accession>
<evidence type="ECO:0000313" key="1">
    <source>
        <dbReference type="EMBL" id="SCZ81992.1"/>
    </source>
</evidence>
<protein>
    <recommendedName>
        <fullName evidence="3">GIY-YIG catalytic domain-containing protein</fullName>
    </recommendedName>
</protein>
<name>A0A1G5S6J0_9FIRM</name>
<dbReference type="Proteomes" id="UP000199208">
    <property type="component" value="Unassembled WGS sequence"/>
</dbReference>
<dbReference type="OrthoDB" id="9789954at2"/>
<evidence type="ECO:0008006" key="3">
    <source>
        <dbReference type="Google" id="ProtNLM"/>
    </source>
</evidence>
<dbReference type="Gene3D" id="3.40.1440.10">
    <property type="entry name" value="GIY-YIG endonuclease"/>
    <property type="match status" value="1"/>
</dbReference>
<proteinExistence type="predicted"/>
<keyword evidence="2" id="KW-1185">Reference proteome</keyword>
<dbReference type="CDD" id="cd10451">
    <property type="entry name" value="GIY-YIG_LuxR_like"/>
    <property type="match status" value="1"/>
</dbReference>
<dbReference type="AlphaFoldDB" id="A0A1G5S6J0"/>
<dbReference type="STRING" id="1120920.SAMN03080599_03246"/>
<organism evidence="1 2">
    <name type="scientific">Acidaminobacter hydrogenoformans DSM 2784</name>
    <dbReference type="NCBI Taxonomy" id="1120920"/>
    <lineage>
        <taxon>Bacteria</taxon>
        <taxon>Bacillati</taxon>
        <taxon>Bacillota</taxon>
        <taxon>Clostridia</taxon>
        <taxon>Peptostreptococcales</taxon>
        <taxon>Acidaminobacteraceae</taxon>
        <taxon>Acidaminobacter</taxon>
    </lineage>
</organism>
<dbReference type="InterPro" id="IPR035901">
    <property type="entry name" value="GIY-YIG_endonuc_sf"/>
</dbReference>
<dbReference type="RefSeq" id="WP_092593349.1">
    <property type="nucleotide sequence ID" value="NZ_FMWL01000029.1"/>
</dbReference>
<evidence type="ECO:0000313" key="2">
    <source>
        <dbReference type="Proteomes" id="UP000199208"/>
    </source>
</evidence>
<sequence>MKDKKSKKALRAQYEERTITGGVYVIRNTQSGQILLESTTDLTGSRNRFDFARKTGAGVNLKLQRDWSHLGGDQFEFEVLETLDKSETQTGEAFAEDLEVLEEFWQEKLKDAYFY</sequence>
<dbReference type="EMBL" id="FMWL01000029">
    <property type="protein sequence ID" value="SCZ81992.1"/>
    <property type="molecule type" value="Genomic_DNA"/>
</dbReference>
<reference evidence="1 2" key="1">
    <citation type="submission" date="2016-10" db="EMBL/GenBank/DDBJ databases">
        <authorList>
            <person name="de Groot N.N."/>
        </authorList>
    </citation>
    <scope>NUCLEOTIDE SEQUENCE [LARGE SCALE GENOMIC DNA]</scope>
    <source>
        <strain evidence="1 2">DSM 2784</strain>
    </source>
</reference>
<gene>
    <name evidence="1" type="ORF">SAMN03080599_03246</name>
</gene>